<sequence length="167" mass="18954">MCLVVPVDKTLHVNHQLGARPPAVVDGASEQDNSFAAPSRHGSSRYDPLERVDHRVNPPTAVVGARISTPTSCWSCRRRLVVSSNAYTICVIAPNKRGRSVSLWRRGCNAFAFIDRTTDRSSRSTNWRTSRSVKPFATNWLTFVASMRHYRARLRNWLGTKRISRRF</sequence>
<name>M4BC15_HYAAE</name>
<proteinExistence type="predicted"/>
<dbReference type="InParanoid" id="M4BC15"/>
<organism evidence="2 3">
    <name type="scientific">Hyaloperonospora arabidopsidis (strain Emoy2)</name>
    <name type="common">Downy mildew agent</name>
    <name type="synonym">Peronospora arabidopsidis</name>
    <dbReference type="NCBI Taxonomy" id="559515"/>
    <lineage>
        <taxon>Eukaryota</taxon>
        <taxon>Sar</taxon>
        <taxon>Stramenopiles</taxon>
        <taxon>Oomycota</taxon>
        <taxon>Peronosporomycetes</taxon>
        <taxon>Peronosporales</taxon>
        <taxon>Peronosporaceae</taxon>
        <taxon>Hyaloperonospora</taxon>
    </lineage>
</organism>
<dbReference type="VEuPathDB" id="FungiDB:HpaG803830"/>
<dbReference type="EnsemblProtists" id="HpaT803830">
    <property type="protein sequence ID" value="HpaP803830"/>
    <property type="gene ID" value="HpaG803830"/>
</dbReference>
<accession>M4BC15</accession>
<evidence type="ECO:0000256" key="1">
    <source>
        <dbReference type="SAM" id="MobiDB-lite"/>
    </source>
</evidence>
<protein>
    <submittedName>
        <fullName evidence="2">Uncharacterized protein</fullName>
    </submittedName>
</protein>
<reference evidence="2" key="2">
    <citation type="submission" date="2015-06" db="UniProtKB">
        <authorList>
            <consortium name="EnsemblProtists"/>
        </authorList>
    </citation>
    <scope>IDENTIFICATION</scope>
    <source>
        <strain evidence="2">Emoy2</strain>
    </source>
</reference>
<evidence type="ECO:0000313" key="3">
    <source>
        <dbReference type="Proteomes" id="UP000011713"/>
    </source>
</evidence>
<dbReference type="AlphaFoldDB" id="M4BC15"/>
<keyword evidence="3" id="KW-1185">Reference proteome</keyword>
<dbReference type="HOGENOM" id="CLU_114324_0_0_1"/>
<dbReference type="EMBL" id="JH598116">
    <property type="status" value="NOT_ANNOTATED_CDS"/>
    <property type="molecule type" value="Genomic_DNA"/>
</dbReference>
<feature type="region of interest" description="Disordered" evidence="1">
    <location>
        <begin position="22"/>
        <end position="51"/>
    </location>
</feature>
<reference evidence="3" key="1">
    <citation type="journal article" date="2010" name="Science">
        <title>Signatures of adaptation to obligate biotrophy in the Hyaloperonospora arabidopsidis genome.</title>
        <authorList>
            <person name="Baxter L."/>
            <person name="Tripathy S."/>
            <person name="Ishaque N."/>
            <person name="Boot N."/>
            <person name="Cabral A."/>
            <person name="Kemen E."/>
            <person name="Thines M."/>
            <person name="Ah-Fong A."/>
            <person name="Anderson R."/>
            <person name="Badejoko W."/>
            <person name="Bittner-Eddy P."/>
            <person name="Boore J.L."/>
            <person name="Chibucos M.C."/>
            <person name="Coates M."/>
            <person name="Dehal P."/>
            <person name="Delehaunty K."/>
            <person name="Dong S."/>
            <person name="Downton P."/>
            <person name="Dumas B."/>
            <person name="Fabro G."/>
            <person name="Fronick C."/>
            <person name="Fuerstenberg S.I."/>
            <person name="Fulton L."/>
            <person name="Gaulin E."/>
            <person name="Govers F."/>
            <person name="Hughes L."/>
            <person name="Humphray S."/>
            <person name="Jiang R.H."/>
            <person name="Judelson H."/>
            <person name="Kamoun S."/>
            <person name="Kyung K."/>
            <person name="Meijer H."/>
            <person name="Minx P."/>
            <person name="Morris P."/>
            <person name="Nelson J."/>
            <person name="Phuntumart V."/>
            <person name="Qutob D."/>
            <person name="Rehmany A."/>
            <person name="Rougon-Cardoso A."/>
            <person name="Ryden P."/>
            <person name="Torto-Alalibo T."/>
            <person name="Studholme D."/>
            <person name="Wang Y."/>
            <person name="Win J."/>
            <person name="Wood J."/>
            <person name="Clifton S.W."/>
            <person name="Rogers J."/>
            <person name="Van den Ackerveken G."/>
            <person name="Jones J.D."/>
            <person name="McDowell J.M."/>
            <person name="Beynon J."/>
            <person name="Tyler B.M."/>
        </authorList>
    </citation>
    <scope>NUCLEOTIDE SEQUENCE [LARGE SCALE GENOMIC DNA]</scope>
    <source>
        <strain evidence="3">Emoy2</strain>
    </source>
</reference>
<dbReference type="Proteomes" id="UP000011713">
    <property type="component" value="Unassembled WGS sequence"/>
</dbReference>
<evidence type="ECO:0000313" key="2">
    <source>
        <dbReference type="EnsemblProtists" id="HpaP803830"/>
    </source>
</evidence>